<evidence type="ECO:0000313" key="4">
    <source>
        <dbReference type="Proteomes" id="UP000177197"/>
    </source>
</evidence>
<dbReference type="Pfam" id="PF26449">
    <property type="entry name" value="DUF8128"/>
    <property type="match status" value="1"/>
</dbReference>
<dbReference type="Proteomes" id="UP000177197">
    <property type="component" value="Unassembled WGS sequence"/>
</dbReference>
<accession>A0A1F5CBU5</accession>
<dbReference type="EMBL" id="MEYV01000010">
    <property type="protein sequence ID" value="OGD40340.1"/>
    <property type="molecule type" value="Genomic_DNA"/>
</dbReference>
<reference evidence="3 4" key="1">
    <citation type="journal article" date="2016" name="Nat. Commun.">
        <title>Thousands of microbial genomes shed light on interconnected biogeochemical processes in an aquifer system.</title>
        <authorList>
            <person name="Anantharaman K."/>
            <person name="Brown C.T."/>
            <person name="Hug L.A."/>
            <person name="Sharon I."/>
            <person name="Castelle C.J."/>
            <person name="Probst A.J."/>
            <person name="Thomas B.C."/>
            <person name="Singh A."/>
            <person name="Wilkins M.J."/>
            <person name="Karaoz U."/>
            <person name="Brodie E.L."/>
            <person name="Williams K.H."/>
            <person name="Hubbard S.S."/>
            <person name="Banfield J.F."/>
        </authorList>
    </citation>
    <scope>NUCLEOTIDE SEQUENCE [LARGE SCALE GENOMIC DNA]</scope>
</reference>
<feature type="transmembrane region" description="Helical" evidence="1">
    <location>
        <begin position="6"/>
        <end position="32"/>
    </location>
</feature>
<organism evidence="3 4">
    <name type="scientific">Candidatus Azambacteria bacterium RIFCSPLOWO2_02_FULL_44_14</name>
    <dbReference type="NCBI Taxonomy" id="1797306"/>
    <lineage>
        <taxon>Bacteria</taxon>
        <taxon>Candidatus Azamiibacteriota</taxon>
    </lineage>
</organism>
<comment type="caution">
    <text evidence="3">The sequence shown here is derived from an EMBL/GenBank/DDBJ whole genome shotgun (WGS) entry which is preliminary data.</text>
</comment>
<feature type="domain" description="DUF8128" evidence="2">
    <location>
        <begin position="45"/>
        <end position="396"/>
    </location>
</feature>
<protein>
    <recommendedName>
        <fullName evidence="2">DUF8128 domain-containing protein</fullName>
    </recommendedName>
</protein>
<keyword evidence="1" id="KW-0472">Membrane</keyword>
<name>A0A1F5CBU5_9BACT</name>
<keyword evidence="1" id="KW-0812">Transmembrane</keyword>
<sequence>MDILYQIIGVFLSLWWLWLPVALFSAFIELWTKYLKAKAVKKINWILLEVKVPRDVQRTPKSMEQIFAGLHGVQTKIKFWDKYWKGKVQEWFSLEIAGIDGGVYFFVRTPEQYRNLVEAQIYAQYPGAEIHETLDYAGPLASKVPSKNFDIAGVELVLARDDFYPLRTYPQFEEKEEERRVDPIAAFLEILSKLKPSENIFVQYIVKPLSFDEEKKIKEAAQAQIDKMHGRRKEAKKGFFGNFSGEAAEFMLNLAKGAFVFPEWAERKSDEKAEKQLTLSPGEKLVAEGVEAKVSKLLFKSSIRFAYIARSDVFNKANIAAVLGAFKQFNTVNMNGFKPNSDVGTSADYPFFKKRREYLKKKNFIERFIKRKWPSKPKGKDFTLNAEELATVYHYPLVVVKAPTLRHVESKKAEPPVSLPVG</sequence>
<proteinExistence type="predicted"/>
<evidence type="ECO:0000313" key="3">
    <source>
        <dbReference type="EMBL" id="OGD40340.1"/>
    </source>
</evidence>
<dbReference type="InterPro" id="IPR058441">
    <property type="entry name" value="DUF8128"/>
</dbReference>
<evidence type="ECO:0000256" key="1">
    <source>
        <dbReference type="SAM" id="Phobius"/>
    </source>
</evidence>
<dbReference type="AlphaFoldDB" id="A0A1F5CBU5"/>
<keyword evidence="1" id="KW-1133">Transmembrane helix</keyword>
<gene>
    <name evidence="3" type="ORF">A3I30_03555</name>
</gene>
<evidence type="ECO:0000259" key="2">
    <source>
        <dbReference type="Pfam" id="PF26449"/>
    </source>
</evidence>